<keyword evidence="1" id="KW-0812">Transmembrane</keyword>
<dbReference type="RefSeq" id="WP_119584942.1">
    <property type="nucleotide sequence ID" value="NZ_CAWODQ010000012.1"/>
</dbReference>
<organism evidence="2 3">
    <name type="scientific">Aurantiacibacter zhengii</name>
    <dbReference type="NCBI Taxonomy" id="2307003"/>
    <lineage>
        <taxon>Bacteria</taxon>
        <taxon>Pseudomonadati</taxon>
        <taxon>Pseudomonadota</taxon>
        <taxon>Alphaproteobacteria</taxon>
        <taxon>Sphingomonadales</taxon>
        <taxon>Erythrobacteraceae</taxon>
        <taxon>Aurantiacibacter</taxon>
    </lineage>
</organism>
<dbReference type="EMBL" id="QXFL01000002">
    <property type="protein sequence ID" value="RIV87476.1"/>
    <property type="molecule type" value="Genomic_DNA"/>
</dbReference>
<keyword evidence="1" id="KW-0472">Membrane</keyword>
<keyword evidence="3" id="KW-1185">Reference proteome</keyword>
<dbReference type="AlphaFoldDB" id="A0A418NTR3"/>
<evidence type="ECO:0000313" key="3">
    <source>
        <dbReference type="Proteomes" id="UP000286576"/>
    </source>
</evidence>
<keyword evidence="1" id="KW-1133">Transmembrane helix</keyword>
<evidence type="ECO:0000256" key="1">
    <source>
        <dbReference type="SAM" id="Phobius"/>
    </source>
</evidence>
<protein>
    <submittedName>
        <fullName evidence="2">Uncharacterized protein</fullName>
    </submittedName>
</protein>
<dbReference type="OrthoDB" id="7595850at2"/>
<comment type="caution">
    <text evidence="2">The sequence shown here is derived from an EMBL/GenBank/DDBJ whole genome shotgun (WGS) entry which is preliminary data.</text>
</comment>
<gene>
    <name evidence="2" type="ORF">D2V07_03760</name>
</gene>
<dbReference type="Proteomes" id="UP000286576">
    <property type="component" value="Unassembled WGS sequence"/>
</dbReference>
<feature type="transmembrane region" description="Helical" evidence="1">
    <location>
        <begin position="114"/>
        <end position="132"/>
    </location>
</feature>
<evidence type="ECO:0000313" key="2">
    <source>
        <dbReference type="EMBL" id="RIV87476.1"/>
    </source>
</evidence>
<name>A0A418NTR3_9SPHN</name>
<proteinExistence type="predicted"/>
<accession>A0A418NTR3</accession>
<reference evidence="2 3" key="1">
    <citation type="submission" date="2018-08" db="EMBL/GenBank/DDBJ databases">
        <title>Erythrobacter zhengii sp.nov., a bacterium isolated from deep-sea sediment.</title>
        <authorList>
            <person name="Fang C."/>
            <person name="Wu Y.-H."/>
            <person name="Sun C."/>
            <person name="Wang H."/>
            <person name="Cheng H."/>
            <person name="Meng F.-X."/>
            <person name="Wang C.-S."/>
            <person name="Xu X.-W."/>
        </authorList>
    </citation>
    <scope>NUCLEOTIDE SEQUENCE [LARGE SCALE GENOMIC DNA]</scope>
    <source>
        <strain evidence="2 3">V18</strain>
    </source>
</reference>
<sequence length="155" mass="18127">MGKRQHICDVPGCTHQRERWQRLCPSCFRTLPWKLRNRILSAWKIQNRPEHRRACRDARDWLATNTTAQPDPSRWDAPHMMRDWLMEDRDYPEWLQREADEYLVGKGRDRMSDALCGCMILIVLAAIFVAGVKGYELLTHDDAETFPSTIAEAGE</sequence>